<evidence type="ECO:0000313" key="1">
    <source>
        <dbReference type="EMBL" id="KAJ8007124.1"/>
    </source>
</evidence>
<dbReference type="EMBL" id="CM055736">
    <property type="protein sequence ID" value="KAJ8007124.1"/>
    <property type="molecule type" value="Genomic_DNA"/>
</dbReference>
<sequence length="58" mass="6445">MHVIRFIQLANLWHLGAEHIPNVRFYAQSGGTTGSDVAENVVDRGTLRAGAKQLRESR</sequence>
<protein>
    <submittedName>
        <fullName evidence="1">Uncharacterized protein</fullName>
    </submittedName>
</protein>
<evidence type="ECO:0000313" key="2">
    <source>
        <dbReference type="Proteomes" id="UP001157502"/>
    </source>
</evidence>
<keyword evidence="2" id="KW-1185">Reference proteome</keyword>
<dbReference type="Proteomes" id="UP001157502">
    <property type="component" value="Chromosome 9"/>
</dbReference>
<gene>
    <name evidence="1" type="ORF">DPEC_G00114300</name>
</gene>
<accession>A0ACC2GTN5</accession>
<name>A0ACC2GTN5_DALPE</name>
<proteinExistence type="predicted"/>
<reference evidence="1" key="1">
    <citation type="submission" date="2021-05" db="EMBL/GenBank/DDBJ databases">
        <authorList>
            <person name="Pan Q."/>
            <person name="Jouanno E."/>
            <person name="Zahm M."/>
            <person name="Klopp C."/>
            <person name="Cabau C."/>
            <person name="Louis A."/>
            <person name="Berthelot C."/>
            <person name="Parey E."/>
            <person name="Roest Crollius H."/>
            <person name="Montfort J."/>
            <person name="Robinson-Rechavi M."/>
            <person name="Bouchez O."/>
            <person name="Lampietro C."/>
            <person name="Lopez Roques C."/>
            <person name="Donnadieu C."/>
            <person name="Postlethwait J."/>
            <person name="Bobe J."/>
            <person name="Dillon D."/>
            <person name="Chandos A."/>
            <person name="von Hippel F."/>
            <person name="Guiguen Y."/>
        </authorList>
    </citation>
    <scope>NUCLEOTIDE SEQUENCE</scope>
    <source>
        <strain evidence="1">YG-Jan2019</strain>
    </source>
</reference>
<organism evidence="1 2">
    <name type="scientific">Dallia pectoralis</name>
    <name type="common">Alaska blackfish</name>
    <dbReference type="NCBI Taxonomy" id="75939"/>
    <lineage>
        <taxon>Eukaryota</taxon>
        <taxon>Metazoa</taxon>
        <taxon>Chordata</taxon>
        <taxon>Craniata</taxon>
        <taxon>Vertebrata</taxon>
        <taxon>Euteleostomi</taxon>
        <taxon>Actinopterygii</taxon>
        <taxon>Neopterygii</taxon>
        <taxon>Teleostei</taxon>
        <taxon>Protacanthopterygii</taxon>
        <taxon>Esociformes</taxon>
        <taxon>Umbridae</taxon>
        <taxon>Dallia</taxon>
    </lineage>
</organism>
<comment type="caution">
    <text evidence="1">The sequence shown here is derived from an EMBL/GenBank/DDBJ whole genome shotgun (WGS) entry which is preliminary data.</text>
</comment>